<sequence length="285" mass="30929">MIELRETGDLVDPVVIAAFEGWNDAGESASGVIEHLVEVWGAELVAAVDPEDYYDFQVNRPQVLGTDEGRVVRWPTTRVFLAKDTPSGRDVILVHGIEPSIRWRHFTADILGLALHEGAQLLVLLGAMLADVPHTRPIPVGLSSEDRDLRSAHEDIEPSTYEGPTGIVGVLADEARQADLPTVSCWAAVPHYAGGPPSPKASLALLGQLEELLDCVIDDSGLADAARAWERGVDELAATDDEVRDYVRQLEESQDAADLPEASGDAIAREFERYLRRRDDGGPLG</sequence>
<protein>
    <submittedName>
        <fullName evidence="1">PAC2 family protein</fullName>
    </submittedName>
</protein>
<evidence type="ECO:0000313" key="1">
    <source>
        <dbReference type="EMBL" id="MFB9732697.1"/>
    </source>
</evidence>
<gene>
    <name evidence="1" type="ORF">ACFFN0_11660</name>
</gene>
<dbReference type="PIRSF" id="PIRSF028754">
    <property type="entry name" value="UCP028754"/>
    <property type="match status" value="1"/>
</dbReference>
<keyword evidence="2" id="KW-1185">Reference proteome</keyword>
<dbReference type="InterPro" id="IPR038389">
    <property type="entry name" value="PSMG2_sf"/>
</dbReference>
<accession>A0ABV5V4G7</accession>
<evidence type="ECO:0000313" key="2">
    <source>
        <dbReference type="Proteomes" id="UP001589613"/>
    </source>
</evidence>
<dbReference type="Proteomes" id="UP001589613">
    <property type="component" value="Unassembled WGS sequence"/>
</dbReference>
<dbReference type="EMBL" id="JBHMAX010000021">
    <property type="protein sequence ID" value="MFB9732697.1"/>
    <property type="molecule type" value="Genomic_DNA"/>
</dbReference>
<comment type="caution">
    <text evidence="1">The sequence shown here is derived from an EMBL/GenBank/DDBJ whole genome shotgun (WGS) entry which is preliminary data.</text>
</comment>
<dbReference type="Gene3D" id="3.40.50.10900">
    <property type="entry name" value="PAC-like subunit"/>
    <property type="match status" value="1"/>
</dbReference>
<dbReference type="InterPro" id="IPR019151">
    <property type="entry name" value="Proteasome_assmbl_chaperone_2"/>
</dbReference>
<dbReference type="SUPFAM" id="SSF159659">
    <property type="entry name" value="Cgl1923-like"/>
    <property type="match status" value="1"/>
</dbReference>
<dbReference type="InterPro" id="IPR008492">
    <property type="entry name" value="Rv2714-like"/>
</dbReference>
<reference evidence="1 2" key="1">
    <citation type="submission" date="2024-09" db="EMBL/GenBank/DDBJ databases">
        <authorList>
            <person name="Sun Q."/>
            <person name="Mori K."/>
        </authorList>
    </citation>
    <scope>NUCLEOTIDE SEQUENCE [LARGE SCALE GENOMIC DNA]</scope>
    <source>
        <strain evidence="1 2">JCM 12763</strain>
    </source>
</reference>
<dbReference type="Pfam" id="PF09754">
    <property type="entry name" value="PAC2"/>
    <property type="match status" value="1"/>
</dbReference>
<dbReference type="RefSeq" id="WP_141339109.1">
    <property type="nucleotide sequence ID" value="NZ_JBHMAX010000021.1"/>
</dbReference>
<proteinExistence type="predicted"/>
<organism evidence="1 2">
    <name type="scientific">Ornithinimicrobium kibberense</name>
    <dbReference type="NCBI Taxonomy" id="282060"/>
    <lineage>
        <taxon>Bacteria</taxon>
        <taxon>Bacillati</taxon>
        <taxon>Actinomycetota</taxon>
        <taxon>Actinomycetes</taxon>
        <taxon>Micrococcales</taxon>
        <taxon>Ornithinimicrobiaceae</taxon>
        <taxon>Ornithinimicrobium</taxon>
    </lineage>
</organism>
<name>A0ABV5V4G7_9MICO</name>